<name>A0A3G5A1R0_9VIRU</name>
<organism evidence="5">
    <name type="scientific">Harvfovirus sp</name>
    <dbReference type="NCBI Taxonomy" id="2487768"/>
    <lineage>
        <taxon>Viruses</taxon>
        <taxon>Varidnaviria</taxon>
        <taxon>Bamfordvirae</taxon>
        <taxon>Nucleocytoviricota</taxon>
        <taxon>Megaviricetes</taxon>
        <taxon>Imitervirales</taxon>
        <taxon>Mimiviridae</taxon>
        <taxon>Klosneuvirinae</taxon>
    </lineage>
</organism>
<dbReference type="GO" id="GO:0008270">
    <property type="term" value="F:zinc ion binding"/>
    <property type="evidence" value="ECO:0007669"/>
    <property type="project" value="UniProtKB-KW"/>
</dbReference>
<dbReference type="PROSITE" id="PS01360">
    <property type="entry name" value="ZF_MYND_1"/>
    <property type="match status" value="1"/>
</dbReference>
<dbReference type="InterPro" id="IPR002893">
    <property type="entry name" value="Znf_MYND"/>
</dbReference>
<dbReference type="SUPFAM" id="SSF144232">
    <property type="entry name" value="HIT/MYND zinc finger-like"/>
    <property type="match status" value="1"/>
</dbReference>
<protein>
    <submittedName>
        <fullName evidence="5">Putative ankyrin repeat and MYND domain-containing protein 2</fullName>
    </submittedName>
</protein>
<keyword evidence="1" id="KW-0479">Metal-binding</keyword>
<proteinExistence type="predicted"/>
<evidence type="ECO:0000313" key="5">
    <source>
        <dbReference type="EMBL" id="AYV81166.1"/>
    </source>
</evidence>
<dbReference type="Gene3D" id="6.10.140.2220">
    <property type="match status" value="1"/>
</dbReference>
<evidence type="ECO:0000259" key="4">
    <source>
        <dbReference type="PROSITE" id="PS50865"/>
    </source>
</evidence>
<keyword evidence="2" id="KW-0863">Zinc-finger</keyword>
<accession>A0A3G5A1R0</accession>
<reference evidence="5" key="1">
    <citation type="submission" date="2018-10" db="EMBL/GenBank/DDBJ databases">
        <title>Hidden diversity of soil giant viruses.</title>
        <authorList>
            <person name="Schulz F."/>
            <person name="Alteio L."/>
            <person name="Goudeau D."/>
            <person name="Ryan E.M."/>
            <person name="Malmstrom R.R."/>
            <person name="Blanchard J."/>
            <person name="Woyke T."/>
        </authorList>
    </citation>
    <scope>NUCLEOTIDE SEQUENCE</scope>
    <source>
        <strain evidence="5">HAV1</strain>
    </source>
</reference>
<dbReference type="PROSITE" id="PS50865">
    <property type="entry name" value="ZF_MYND_2"/>
    <property type="match status" value="1"/>
</dbReference>
<dbReference type="EMBL" id="MK072261">
    <property type="protein sequence ID" value="AYV81166.1"/>
    <property type="molecule type" value="Genomic_DNA"/>
</dbReference>
<evidence type="ECO:0000256" key="3">
    <source>
        <dbReference type="ARBA" id="ARBA00022833"/>
    </source>
</evidence>
<gene>
    <name evidence="5" type="ORF">Harvfovirus19_11</name>
</gene>
<dbReference type="Pfam" id="PF01753">
    <property type="entry name" value="zf-MYND"/>
    <property type="match status" value="1"/>
</dbReference>
<evidence type="ECO:0000256" key="1">
    <source>
        <dbReference type="ARBA" id="ARBA00022723"/>
    </source>
</evidence>
<keyword evidence="3" id="KW-0862">Zinc</keyword>
<sequence>MALSEGEIKKLAPLCYESNNRFAYKYDLTGKIPESELKVLNFVPTYDKWCLFCDKKECTKRCSICKTVYFCDKECQGRAWAIHKKHCGRNLFTICISCGSNNIKIKCEKCPVWYCGDKCKRSIAAPHAEFDCDHFIKIFQ</sequence>
<evidence type="ECO:0000256" key="2">
    <source>
        <dbReference type="ARBA" id="ARBA00022771"/>
    </source>
</evidence>
<feature type="domain" description="MYND-type" evidence="4">
    <location>
        <begin position="50"/>
        <end position="87"/>
    </location>
</feature>